<comment type="caution">
    <text evidence="1">The sequence shown here is derived from an EMBL/GenBank/DDBJ whole genome shotgun (WGS) entry which is preliminary data.</text>
</comment>
<evidence type="ECO:0000313" key="2">
    <source>
        <dbReference type="Proteomes" id="UP001202827"/>
    </source>
</evidence>
<reference evidence="1 2" key="1">
    <citation type="submission" date="2022-04" db="EMBL/GenBank/DDBJ databases">
        <title>Rhizobium coralii sp. nov., isolated from coral Turbinaria peltata.</title>
        <authorList>
            <person name="Sun H."/>
        </authorList>
    </citation>
    <scope>NUCLEOTIDE SEQUENCE [LARGE SCALE GENOMIC DNA]</scope>
    <source>
        <strain evidence="1 2">NTR19</strain>
    </source>
</reference>
<proteinExistence type="predicted"/>
<keyword evidence="2" id="KW-1185">Reference proteome</keyword>
<dbReference type="EMBL" id="JALPRY010000012">
    <property type="protein sequence ID" value="MCK8780559.1"/>
    <property type="molecule type" value="Genomic_DNA"/>
</dbReference>
<organism evidence="1 2">
    <name type="scientific">Neorhizobium turbinariae</name>
    <dbReference type="NCBI Taxonomy" id="2937795"/>
    <lineage>
        <taxon>Bacteria</taxon>
        <taxon>Pseudomonadati</taxon>
        <taxon>Pseudomonadota</taxon>
        <taxon>Alphaproteobacteria</taxon>
        <taxon>Hyphomicrobiales</taxon>
        <taxon>Rhizobiaceae</taxon>
        <taxon>Rhizobium/Agrobacterium group</taxon>
        <taxon>Neorhizobium</taxon>
    </lineage>
</organism>
<accession>A0ABT0IRR9</accession>
<evidence type="ECO:0000313" key="1">
    <source>
        <dbReference type="EMBL" id="MCK8780559.1"/>
    </source>
</evidence>
<protein>
    <submittedName>
        <fullName evidence="1">Uncharacterized protein</fullName>
    </submittedName>
</protein>
<sequence length="82" mass="8987">MRVSTINDDPGFMPWAQARAEGRVIRVFLDGEEIDKCITADEETGLIVRPVLDVEGGCQVDPSTGSDLWTESVHGSVRVEVQ</sequence>
<name>A0ABT0IRR9_9HYPH</name>
<dbReference type="Proteomes" id="UP001202827">
    <property type="component" value="Unassembled WGS sequence"/>
</dbReference>
<gene>
    <name evidence="1" type="ORF">M0654_11235</name>
</gene>
<dbReference type="RefSeq" id="WP_248683169.1">
    <property type="nucleotide sequence ID" value="NZ_JALPRY010000012.1"/>
</dbReference>